<evidence type="ECO:0000256" key="1">
    <source>
        <dbReference type="ARBA" id="ARBA00023136"/>
    </source>
</evidence>
<organism evidence="4">
    <name type="scientific">Salinispirillum sp. LH 10-3-1</name>
    <dbReference type="NCBI Taxonomy" id="2952525"/>
    <lineage>
        <taxon>Bacteria</taxon>
        <taxon>Pseudomonadati</taxon>
        <taxon>Pseudomonadota</taxon>
        <taxon>Gammaproteobacteria</taxon>
        <taxon>Oceanospirillales</taxon>
        <taxon>Saccharospirillaceae</taxon>
        <taxon>Salinispirillum</taxon>
    </lineage>
</organism>
<keyword evidence="1" id="KW-0472">Membrane</keyword>
<dbReference type="EMBL" id="CP101717">
    <property type="protein sequence ID" value="WLD58966.1"/>
    <property type="molecule type" value="Genomic_DNA"/>
</dbReference>
<feature type="chain" id="PRO_5044285166" evidence="3">
    <location>
        <begin position="28"/>
        <end position="644"/>
    </location>
</feature>
<dbReference type="Gene3D" id="1.25.40.650">
    <property type="match status" value="1"/>
</dbReference>
<evidence type="ECO:0000256" key="3">
    <source>
        <dbReference type="SAM" id="SignalP"/>
    </source>
</evidence>
<keyword evidence="3" id="KW-0732">Signal</keyword>
<dbReference type="Gene3D" id="3.40.50.2300">
    <property type="match status" value="2"/>
</dbReference>
<sequence length="644" mass="72280">MKLTLRAQLVKSIANKALTLGCLVVLAACSTTPGPATEDRQPASPSTSLTDLPLDTERPIDELAAELPSDYDRSSLIELDLAPIGEHAYALELAKIFYLRREPEKTARLLSTIPFNRLQPIQQRDYALLAAKTELSLFNSREALSWLAGDHTHLFDDLSLPQQIEVSLLRAQAFSLANQPISAARERIFIHTMLSDEQQVSNVEAIWLELQYAEPAAIERLALIQTAPDYSGWLQLASLYHEHQDDLDTLMRQIARWQAMNPQHPAARQLPVSLLTLSQSLATRPQNIAVILPQSGSLGAAGEAIIDGFMAGYFTAKNEGRDVPELRFYDEASSPLNLSRLIREAIEDGADMIVGPLNRPSVDQIEELRRLPIPILALNRTDGRIEPNVQITQFALAPEDEARQVAQQAWQQGHRVAAVIVPEGDWGRRVSEAFRMEWRSLGGEMVARQEIRPRDDGFRYLAQVKELLSIDESERRAREINALIPGNVQADPRRRRDVDLIFMAVQPEQARQLRPLLNYQYAEDLPIMSISSIVAAGDTSRNSDLNGIRFLEIPWQLNTYPQQAALRELSPDQYERYTRLYAMGLDAYNLVPRLRYLQQDPSASYQGVTGTISLAPNGQLNRRLRWAEFIGGRVVATPEPEPTS</sequence>
<name>A0AB38YIR5_9GAMM</name>
<proteinExistence type="predicted"/>
<evidence type="ECO:0000256" key="2">
    <source>
        <dbReference type="SAM" id="MobiDB-lite"/>
    </source>
</evidence>
<dbReference type="CDD" id="cd06339">
    <property type="entry name" value="PBP1_YraM_LppC_lipoprotein-like"/>
    <property type="match status" value="1"/>
</dbReference>
<dbReference type="SUPFAM" id="SSF53822">
    <property type="entry name" value="Periplasmic binding protein-like I"/>
    <property type="match status" value="1"/>
</dbReference>
<dbReference type="Pfam" id="PF04348">
    <property type="entry name" value="LppC"/>
    <property type="match status" value="1"/>
</dbReference>
<dbReference type="GO" id="GO:0030234">
    <property type="term" value="F:enzyme regulator activity"/>
    <property type="evidence" value="ECO:0007669"/>
    <property type="project" value="TreeGrafter"/>
</dbReference>
<dbReference type="RefSeq" id="WP_304996254.1">
    <property type="nucleotide sequence ID" value="NZ_CP101717.1"/>
</dbReference>
<evidence type="ECO:0000313" key="4">
    <source>
        <dbReference type="EMBL" id="WLD58966.1"/>
    </source>
</evidence>
<dbReference type="PANTHER" id="PTHR38038:SF1">
    <property type="entry name" value="PENICILLIN-BINDING PROTEIN ACTIVATOR LPOA"/>
    <property type="match status" value="1"/>
</dbReference>
<dbReference type="InterPro" id="IPR007443">
    <property type="entry name" value="LpoA"/>
</dbReference>
<protein>
    <submittedName>
        <fullName evidence="4">Penicillin-binding protein activator</fullName>
    </submittedName>
</protein>
<accession>A0AB38YIR5</accession>
<gene>
    <name evidence="4" type="ORF">NFC81_04040</name>
</gene>
<dbReference type="InterPro" id="IPR028082">
    <property type="entry name" value="Peripla_BP_I"/>
</dbReference>
<reference evidence="4" key="1">
    <citation type="submission" date="2022-07" db="EMBL/GenBank/DDBJ databases">
        <title>Complete genome sequence of Salinispirillum sp. LH10-3-1 capable of multiple carbohydrate inversion isolated from a soda lake.</title>
        <authorList>
            <person name="Liu J."/>
            <person name="Zhai Y."/>
            <person name="Zhang H."/>
            <person name="Yang H."/>
            <person name="Qu J."/>
            <person name="Li J."/>
        </authorList>
    </citation>
    <scope>NUCLEOTIDE SEQUENCE</scope>
    <source>
        <strain evidence="4">LH 10-3-1</strain>
    </source>
</reference>
<feature type="signal peptide" evidence="3">
    <location>
        <begin position="1"/>
        <end position="27"/>
    </location>
</feature>
<feature type="region of interest" description="Disordered" evidence="2">
    <location>
        <begin position="33"/>
        <end position="55"/>
    </location>
</feature>
<dbReference type="PANTHER" id="PTHR38038">
    <property type="entry name" value="PENICILLIN-BINDING PROTEIN ACTIVATOR LPOA"/>
    <property type="match status" value="1"/>
</dbReference>
<dbReference type="GO" id="GO:0031241">
    <property type="term" value="C:periplasmic side of cell outer membrane"/>
    <property type="evidence" value="ECO:0007669"/>
    <property type="project" value="TreeGrafter"/>
</dbReference>
<dbReference type="GO" id="GO:0009252">
    <property type="term" value="P:peptidoglycan biosynthetic process"/>
    <property type="evidence" value="ECO:0007669"/>
    <property type="project" value="TreeGrafter"/>
</dbReference>
<dbReference type="PROSITE" id="PS51257">
    <property type="entry name" value="PROKAR_LIPOPROTEIN"/>
    <property type="match status" value="1"/>
</dbReference>
<dbReference type="AlphaFoldDB" id="A0AB38YIR5"/>